<organism evidence="2 3">
    <name type="scientific">Rhipicephalus microplus</name>
    <name type="common">Cattle tick</name>
    <name type="synonym">Boophilus microplus</name>
    <dbReference type="NCBI Taxonomy" id="6941"/>
    <lineage>
        <taxon>Eukaryota</taxon>
        <taxon>Metazoa</taxon>
        <taxon>Ecdysozoa</taxon>
        <taxon>Arthropoda</taxon>
        <taxon>Chelicerata</taxon>
        <taxon>Arachnida</taxon>
        <taxon>Acari</taxon>
        <taxon>Parasitiformes</taxon>
        <taxon>Ixodida</taxon>
        <taxon>Ixodoidea</taxon>
        <taxon>Ixodidae</taxon>
        <taxon>Rhipicephalinae</taxon>
        <taxon>Rhipicephalus</taxon>
        <taxon>Boophilus</taxon>
    </lineage>
</organism>
<dbReference type="Proteomes" id="UP000821866">
    <property type="component" value="Chromosome 8"/>
</dbReference>
<evidence type="ECO:0000313" key="2">
    <source>
        <dbReference type="EMBL" id="KAH8019175.1"/>
    </source>
</evidence>
<proteinExistence type="predicted"/>
<gene>
    <name evidence="2" type="ORF">HPB51_017402</name>
</gene>
<dbReference type="EMBL" id="JABSTU010000010">
    <property type="protein sequence ID" value="KAH8019175.1"/>
    <property type="molecule type" value="Genomic_DNA"/>
</dbReference>
<evidence type="ECO:0000256" key="1">
    <source>
        <dbReference type="SAM" id="MobiDB-lite"/>
    </source>
</evidence>
<keyword evidence="3" id="KW-1185">Reference proteome</keyword>
<feature type="region of interest" description="Disordered" evidence="1">
    <location>
        <begin position="56"/>
        <end position="88"/>
    </location>
</feature>
<protein>
    <submittedName>
        <fullName evidence="2">Uncharacterized protein</fullName>
    </submittedName>
</protein>
<accession>A0A9J6DAS0</accession>
<sequence length="285" mass="30307">MARATLKSAGTQLYAVSHYNDIYEQFNGLAKWLKGYHVSQEGAQPPIRVTQSTTGRAHFRRSAAADFRRTGRGQLPPRRGGEARTRAPALSLSSSFPNLKKAAVRRYVIGFAPGKALGVPARRCSPNATVPPLLGNERTSILGNGDNESRDWGTAGNFGAASGNEAVCSEKRVEWKGNAAKAAALAAHSREPVLQGQAERRGEGSEQSAFPSPSSFKVTHCLKEEARFSESLAEEENFLSRTSALFTLGRAAAAASLLLCVCAADVVDNAINAPNHPFGSAVAVE</sequence>
<reference evidence="2" key="1">
    <citation type="journal article" date="2020" name="Cell">
        <title>Large-Scale Comparative Analyses of Tick Genomes Elucidate Their Genetic Diversity and Vector Capacities.</title>
        <authorList>
            <consortium name="Tick Genome and Microbiome Consortium (TIGMIC)"/>
            <person name="Jia N."/>
            <person name="Wang J."/>
            <person name="Shi W."/>
            <person name="Du L."/>
            <person name="Sun Y."/>
            <person name="Zhan W."/>
            <person name="Jiang J.F."/>
            <person name="Wang Q."/>
            <person name="Zhang B."/>
            <person name="Ji P."/>
            <person name="Bell-Sakyi L."/>
            <person name="Cui X.M."/>
            <person name="Yuan T.T."/>
            <person name="Jiang B.G."/>
            <person name="Yang W.F."/>
            <person name="Lam T.T."/>
            <person name="Chang Q.C."/>
            <person name="Ding S.J."/>
            <person name="Wang X.J."/>
            <person name="Zhu J.G."/>
            <person name="Ruan X.D."/>
            <person name="Zhao L."/>
            <person name="Wei J.T."/>
            <person name="Ye R.Z."/>
            <person name="Que T.C."/>
            <person name="Du C.H."/>
            <person name="Zhou Y.H."/>
            <person name="Cheng J.X."/>
            <person name="Dai P.F."/>
            <person name="Guo W.B."/>
            <person name="Han X.H."/>
            <person name="Huang E.J."/>
            <person name="Li L.F."/>
            <person name="Wei W."/>
            <person name="Gao Y.C."/>
            <person name="Liu J.Z."/>
            <person name="Shao H.Z."/>
            <person name="Wang X."/>
            <person name="Wang C.C."/>
            <person name="Yang T.C."/>
            <person name="Huo Q.B."/>
            <person name="Li W."/>
            <person name="Chen H.Y."/>
            <person name="Chen S.E."/>
            <person name="Zhou L.G."/>
            <person name="Ni X.B."/>
            <person name="Tian J.H."/>
            <person name="Sheng Y."/>
            <person name="Liu T."/>
            <person name="Pan Y.S."/>
            <person name="Xia L.Y."/>
            <person name="Li J."/>
            <person name="Zhao F."/>
            <person name="Cao W.C."/>
        </authorList>
    </citation>
    <scope>NUCLEOTIDE SEQUENCE</scope>
    <source>
        <strain evidence="2">Rmic-2018</strain>
    </source>
</reference>
<evidence type="ECO:0000313" key="3">
    <source>
        <dbReference type="Proteomes" id="UP000821866"/>
    </source>
</evidence>
<name>A0A9J6DAS0_RHIMP</name>
<feature type="region of interest" description="Disordered" evidence="1">
    <location>
        <begin position="188"/>
        <end position="213"/>
    </location>
</feature>
<comment type="caution">
    <text evidence="2">The sequence shown here is derived from an EMBL/GenBank/DDBJ whole genome shotgun (WGS) entry which is preliminary data.</text>
</comment>
<dbReference type="AlphaFoldDB" id="A0A9J6DAS0"/>
<reference evidence="2" key="2">
    <citation type="submission" date="2021-09" db="EMBL/GenBank/DDBJ databases">
        <authorList>
            <person name="Jia N."/>
            <person name="Wang J."/>
            <person name="Shi W."/>
            <person name="Du L."/>
            <person name="Sun Y."/>
            <person name="Zhan W."/>
            <person name="Jiang J."/>
            <person name="Wang Q."/>
            <person name="Zhang B."/>
            <person name="Ji P."/>
            <person name="Sakyi L.B."/>
            <person name="Cui X."/>
            <person name="Yuan T."/>
            <person name="Jiang B."/>
            <person name="Yang W."/>
            <person name="Lam T.T.-Y."/>
            <person name="Chang Q."/>
            <person name="Ding S."/>
            <person name="Wang X."/>
            <person name="Zhu J."/>
            <person name="Ruan X."/>
            <person name="Zhao L."/>
            <person name="Wei J."/>
            <person name="Que T."/>
            <person name="Du C."/>
            <person name="Cheng J."/>
            <person name="Dai P."/>
            <person name="Han X."/>
            <person name="Huang E."/>
            <person name="Gao Y."/>
            <person name="Liu J."/>
            <person name="Shao H."/>
            <person name="Ye R."/>
            <person name="Li L."/>
            <person name="Wei W."/>
            <person name="Wang X."/>
            <person name="Wang C."/>
            <person name="Huo Q."/>
            <person name="Li W."/>
            <person name="Guo W."/>
            <person name="Chen H."/>
            <person name="Chen S."/>
            <person name="Zhou L."/>
            <person name="Zhou L."/>
            <person name="Ni X."/>
            <person name="Tian J."/>
            <person name="Zhou Y."/>
            <person name="Sheng Y."/>
            <person name="Liu T."/>
            <person name="Pan Y."/>
            <person name="Xia L."/>
            <person name="Li J."/>
            <person name="Zhao F."/>
            <person name="Cao W."/>
        </authorList>
    </citation>
    <scope>NUCLEOTIDE SEQUENCE</scope>
    <source>
        <strain evidence="2">Rmic-2018</strain>
        <tissue evidence="2">Larvae</tissue>
    </source>
</reference>